<accession>A0A9Q0AW75</accession>
<reference evidence="2" key="1">
    <citation type="submission" date="2019-01" db="EMBL/GenBank/DDBJ databases">
        <title>Colletotrichum abscissum LGMF1257.</title>
        <authorList>
            <person name="Baroncelli R."/>
        </authorList>
    </citation>
    <scope>NUCLEOTIDE SEQUENCE</scope>
    <source>
        <strain evidence="2">Ca142</strain>
    </source>
</reference>
<feature type="compositionally biased region" description="Polar residues" evidence="1">
    <location>
        <begin position="1"/>
        <end position="14"/>
    </location>
</feature>
<gene>
    <name evidence="2" type="ORF">CABS02_11647</name>
</gene>
<name>A0A9Q0AW75_9PEZI</name>
<dbReference type="EMBL" id="SDAQ01000102">
    <property type="protein sequence ID" value="KAI3538881.1"/>
    <property type="molecule type" value="Genomic_DNA"/>
</dbReference>
<sequence>MDTAANLHNIQATKTEGGVAPPKRTLSTPPRPYPPRHHDPAALRVFVFQASWPPNNFSRSWTGSHLYCKCSGLRQGGSAGQVARSLRTLRRDVGP</sequence>
<dbReference type="AlphaFoldDB" id="A0A9Q0AW75"/>
<dbReference type="Proteomes" id="UP001056436">
    <property type="component" value="Unassembled WGS sequence"/>
</dbReference>
<keyword evidence="3" id="KW-1185">Reference proteome</keyword>
<proteinExistence type="predicted"/>
<evidence type="ECO:0000256" key="1">
    <source>
        <dbReference type="SAM" id="MobiDB-lite"/>
    </source>
</evidence>
<comment type="caution">
    <text evidence="2">The sequence shown here is derived from an EMBL/GenBank/DDBJ whole genome shotgun (WGS) entry which is preliminary data.</text>
</comment>
<feature type="region of interest" description="Disordered" evidence="1">
    <location>
        <begin position="75"/>
        <end position="95"/>
    </location>
</feature>
<organism evidence="2 3">
    <name type="scientific">Colletotrichum abscissum</name>
    <dbReference type="NCBI Taxonomy" id="1671311"/>
    <lineage>
        <taxon>Eukaryota</taxon>
        <taxon>Fungi</taxon>
        <taxon>Dikarya</taxon>
        <taxon>Ascomycota</taxon>
        <taxon>Pezizomycotina</taxon>
        <taxon>Sordariomycetes</taxon>
        <taxon>Hypocreomycetidae</taxon>
        <taxon>Glomerellales</taxon>
        <taxon>Glomerellaceae</taxon>
        <taxon>Colletotrichum</taxon>
        <taxon>Colletotrichum acutatum species complex</taxon>
    </lineage>
</organism>
<evidence type="ECO:0000313" key="3">
    <source>
        <dbReference type="Proteomes" id="UP001056436"/>
    </source>
</evidence>
<evidence type="ECO:0000313" key="2">
    <source>
        <dbReference type="EMBL" id="KAI3538881.1"/>
    </source>
</evidence>
<feature type="region of interest" description="Disordered" evidence="1">
    <location>
        <begin position="1"/>
        <end position="38"/>
    </location>
</feature>
<protein>
    <submittedName>
        <fullName evidence="2">Uncharacterized protein</fullName>
    </submittedName>
</protein>